<protein>
    <submittedName>
        <fullName evidence="1">Uncharacterized protein</fullName>
    </submittedName>
</protein>
<evidence type="ECO:0000313" key="2">
    <source>
        <dbReference type="Proteomes" id="UP000654370"/>
    </source>
</evidence>
<proteinExistence type="predicted"/>
<accession>A0A8H7U7D0</accession>
<name>A0A8H7U7D0_MORIS</name>
<dbReference type="EMBL" id="JAEPQZ010000023">
    <property type="protein sequence ID" value="KAG2171260.1"/>
    <property type="molecule type" value="Genomic_DNA"/>
</dbReference>
<dbReference type="Proteomes" id="UP000654370">
    <property type="component" value="Unassembled WGS sequence"/>
</dbReference>
<reference evidence="1" key="1">
    <citation type="submission" date="2020-12" db="EMBL/GenBank/DDBJ databases">
        <title>Metabolic potential, ecology and presence of endohyphal bacteria is reflected in genomic diversity of Mucoromycotina.</title>
        <authorList>
            <person name="Muszewska A."/>
            <person name="Okrasinska A."/>
            <person name="Steczkiewicz K."/>
            <person name="Drgas O."/>
            <person name="Orlowska M."/>
            <person name="Perlinska-Lenart U."/>
            <person name="Aleksandrzak-Piekarczyk T."/>
            <person name="Szatraj K."/>
            <person name="Zielenkiewicz U."/>
            <person name="Pilsyk S."/>
            <person name="Malc E."/>
            <person name="Mieczkowski P."/>
            <person name="Kruszewska J.S."/>
            <person name="Biernat P."/>
            <person name="Pawlowska J."/>
        </authorList>
    </citation>
    <scope>NUCLEOTIDE SEQUENCE</scope>
    <source>
        <strain evidence="1">WA0000067209</strain>
    </source>
</reference>
<organism evidence="1 2">
    <name type="scientific">Mortierella isabellina</name>
    <name type="common">Filamentous fungus</name>
    <name type="synonym">Umbelopsis isabellina</name>
    <dbReference type="NCBI Taxonomy" id="91625"/>
    <lineage>
        <taxon>Eukaryota</taxon>
        <taxon>Fungi</taxon>
        <taxon>Fungi incertae sedis</taxon>
        <taxon>Mucoromycota</taxon>
        <taxon>Mucoromycotina</taxon>
        <taxon>Umbelopsidomycetes</taxon>
        <taxon>Umbelopsidales</taxon>
        <taxon>Umbelopsidaceae</taxon>
        <taxon>Umbelopsis</taxon>
    </lineage>
</organism>
<gene>
    <name evidence="1" type="ORF">INT43_004114</name>
</gene>
<evidence type="ECO:0000313" key="1">
    <source>
        <dbReference type="EMBL" id="KAG2171260.1"/>
    </source>
</evidence>
<dbReference type="AlphaFoldDB" id="A0A8H7U7D0"/>
<keyword evidence="2" id="KW-1185">Reference proteome</keyword>
<comment type="caution">
    <text evidence="1">The sequence shown here is derived from an EMBL/GenBank/DDBJ whole genome shotgun (WGS) entry which is preliminary data.</text>
</comment>
<sequence length="132" mass="15228">MSSLFSYGYQEDVADFVPALRHAMIVERVLCESAGSSQNNQSEFGLGDLTVQKRYKDERKTRDVVRCQSSEELNALPALTSIVNYETVEKLSREITNMVCGHMLIKDLKFRYGPREFLTYLKELQVPRQEKN</sequence>